<evidence type="ECO:0000313" key="2">
    <source>
        <dbReference type="Proteomes" id="UP000230002"/>
    </source>
</evidence>
<keyword evidence="2" id="KW-1185">Reference proteome</keyword>
<protein>
    <submittedName>
        <fullName evidence="1">Uncharacterized protein</fullName>
    </submittedName>
</protein>
<proteinExistence type="predicted"/>
<dbReference type="AlphaFoldDB" id="A0A2G8RZD0"/>
<name>A0A2G8RZD0_9APHY</name>
<reference evidence="1 2" key="1">
    <citation type="journal article" date="2015" name="Sci. Rep.">
        <title>Chromosome-level genome map provides insights into diverse defense mechanisms in the medicinal fungus Ganoderma sinense.</title>
        <authorList>
            <person name="Zhu Y."/>
            <person name="Xu J."/>
            <person name="Sun C."/>
            <person name="Zhou S."/>
            <person name="Xu H."/>
            <person name="Nelson D.R."/>
            <person name="Qian J."/>
            <person name="Song J."/>
            <person name="Luo H."/>
            <person name="Xiang L."/>
            <person name="Li Y."/>
            <person name="Xu Z."/>
            <person name="Ji A."/>
            <person name="Wang L."/>
            <person name="Lu S."/>
            <person name="Hayward A."/>
            <person name="Sun W."/>
            <person name="Li X."/>
            <person name="Schwartz D.C."/>
            <person name="Wang Y."/>
            <person name="Chen S."/>
        </authorList>
    </citation>
    <scope>NUCLEOTIDE SEQUENCE [LARGE SCALE GENOMIC DNA]</scope>
    <source>
        <strain evidence="1 2">ZZ0214-1</strain>
    </source>
</reference>
<evidence type="ECO:0000313" key="1">
    <source>
        <dbReference type="EMBL" id="PIL26879.1"/>
    </source>
</evidence>
<sequence>MGIVALHDDVLGRESVNALDGPCPPELRERAGLALELGAQRIDVVAVYVGVPELDDELVRIGVGNMGDHVREEGVGGDVEGDAEAEVGRTLVHEAGELGFGGGAVGGGEMDVELAHHVAGREGHVGYI</sequence>
<comment type="caution">
    <text evidence="1">The sequence shown here is derived from an EMBL/GenBank/DDBJ whole genome shotgun (WGS) entry which is preliminary data.</text>
</comment>
<dbReference type="Proteomes" id="UP000230002">
    <property type="component" value="Unassembled WGS sequence"/>
</dbReference>
<organism evidence="1 2">
    <name type="scientific">Ganoderma sinense ZZ0214-1</name>
    <dbReference type="NCBI Taxonomy" id="1077348"/>
    <lineage>
        <taxon>Eukaryota</taxon>
        <taxon>Fungi</taxon>
        <taxon>Dikarya</taxon>
        <taxon>Basidiomycota</taxon>
        <taxon>Agaricomycotina</taxon>
        <taxon>Agaricomycetes</taxon>
        <taxon>Polyporales</taxon>
        <taxon>Polyporaceae</taxon>
        <taxon>Ganoderma</taxon>
    </lineage>
</organism>
<dbReference type="EMBL" id="AYKW01000035">
    <property type="protein sequence ID" value="PIL26879.1"/>
    <property type="molecule type" value="Genomic_DNA"/>
</dbReference>
<gene>
    <name evidence="1" type="ORF">GSI_11059</name>
</gene>
<accession>A0A2G8RZD0</accession>